<dbReference type="InterPro" id="IPR003879">
    <property type="entry name" value="Butyrophylin_SPRY"/>
</dbReference>
<dbReference type="SMART" id="SM00184">
    <property type="entry name" value="RING"/>
    <property type="match status" value="1"/>
</dbReference>
<protein>
    <submittedName>
        <fullName evidence="8">Uncharacterized protein</fullName>
    </submittedName>
</protein>
<dbReference type="Gene3D" id="2.60.120.920">
    <property type="match status" value="1"/>
</dbReference>
<dbReference type="InterPro" id="IPR003877">
    <property type="entry name" value="SPRY_dom"/>
</dbReference>
<feature type="region of interest" description="Disordered" evidence="5">
    <location>
        <begin position="125"/>
        <end position="159"/>
    </location>
</feature>
<organism evidence="8 9">
    <name type="scientific">Meleagris gallopavo</name>
    <name type="common">Wild turkey</name>
    <dbReference type="NCBI Taxonomy" id="9103"/>
    <lineage>
        <taxon>Eukaryota</taxon>
        <taxon>Metazoa</taxon>
        <taxon>Chordata</taxon>
        <taxon>Craniata</taxon>
        <taxon>Vertebrata</taxon>
        <taxon>Euteleostomi</taxon>
        <taxon>Archelosauria</taxon>
        <taxon>Archosauria</taxon>
        <taxon>Dinosauria</taxon>
        <taxon>Saurischia</taxon>
        <taxon>Theropoda</taxon>
        <taxon>Coelurosauria</taxon>
        <taxon>Aves</taxon>
        <taxon>Neognathae</taxon>
        <taxon>Galloanserae</taxon>
        <taxon>Galliformes</taxon>
        <taxon>Phasianidae</taxon>
        <taxon>Meleagridinae</taxon>
        <taxon>Meleagris</taxon>
    </lineage>
</organism>
<dbReference type="InterPro" id="IPR001870">
    <property type="entry name" value="B30.2/SPRY"/>
</dbReference>
<dbReference type="PROSITE" id="PS50089">
    <property type="entry name" value="ZF_RING_2"/>
    <property type="match status" value="1"/>
</dbReference>
<keyword evidence="2 4" id="KW-0863">Zinc-finger</keyword>
<dbReference type="Pfam" id="PF15227">
    <property type="entry name" value="zf-C3HC4_4"/>
    <property type="match status" value="1"/>
</dbReference>
<sequence length="343" mass="38227">MWLRENPWLCPPQTLGGGGKGNAFHKENETLSALWGPMAAPNPTAHLPSEASCPICLEYFRDPVSIHCGHNFCRDCITRSWEWCTGDFCCPQCKETAAERILYPNRELARMLEIARRLSLQAAHRDAAGGKRVPKMVPKREEGSKEGKGSQGRKSIPKRVELPKGWGELQWTSLVTLDPSTAHPQLAVSADGSSVRWEEAQRDAANEEFGTDPFVLGHEGITSGRCCWEVEVTPKGSWAVGVAKESLKRREESGASPEVELWSMGFCEGQFWALSSFERMTLSQIQVPKRVRVTLDYESGQVAFFDADKRALIFIFPSASFKGESIHPWFLVWGEGSQITLCP</sequence>
<evidence type="ECO:0000256" key="2">
    <source>
        <dbReference type="ARBA" id="ARBA00022771"/>
    </source>
</evidence>
<dbReference type="HOGENOM" id="CLU_013137_22_0_1"/>
<proteinExistence type="predicted"/>
<evidence type="ECO:0000259" key="7">
    <source>
        <dbReference type="PROSITE" id="PS50188"/>
    </source>
</evidence>
<dbReference type="InterPro" id="IPR050143">
    <property type="entry name" value="TRIM/RBCC"/>
</dbReference>
<dbReference type="GO" id="GO:0008270">
    <property type="term" value="F:zinc ion binding"/>
    <property type="evidence" value="ECO:0007669"/>
    <property type="project" value="UniProtKB-KW"/>
</dbReference>
<keyword evidence="9" id="KW-1185">Reference proteome</keyword>
<dbReference type="PROSITE" id="PS50188">
    <property type="entry name" value="B302_SPRY"/>
    <property type="match status" value="1"/>
</dbReference>
<keyword evidence="3" id="KW-0862">Zinc</keyword>
<dbReference type="InterPro" id="IPR017907">
    <property type="entry name" value="Znf_RING_CS"/>
</dbReference>
<evidence type="ECO:0000313" key="9">
    <source>
        <dbReference type="Proteomes" id="UP000001645"/>
    </source>
</evidence>
<dbReference type="InterPro" id="IPR006574">
    <property type="entry name" value="PRY"/>
</dbReference>
<dbReference type="InterPro" id="IPR013320">
    <property type="entry name" value="ConA-like_dom_sf"/>
</dbReference>
<dbReference type="SMART" id="SM00449">
    <property type="entry name" value="SPRY"/>
    <property type="match status" value="1"/>
</dbReference>
<evidence type="ECO:0000313" key="8">
    <source>
        <dbReference type="Ensembl" id="ENSMGAP00000019220.2"/>
    </source>
</evidence>
<dbReference type="CDD" id="cd16594">
    <property type="entry name" value="RING-HC_TRIM7-like_C-IV"/>
    <property type="match status" value="1"/>
</dbReference>
<reference evidence="8" key="3">
    <citation type="submission" date="2025-09" db="UniProtKB">
        <authorList>
            <consortium name="Ensembl"/>
        </authorList>
    </citation>
    <scope>IDENTIFICATION</scope>
</reference>
<dbReference type="Pfam" id="PF13765">
    <property type="entry name" value="PRY"/>
    <property type="match status" value="1"/>
</dbReference>
<dbReference type="SUPFAM" id="SSF49899">
    <property type="entry name" value="Concanavalin A-like lectins/glucanases"/>
    <property type="match status" value="1"/>
</dbReference>
<dbReference type="CDD" id="cd12888">
    <property type="entry name" value="SPRY_PRY_TRIM7_like"/>
    <property type="match status" value="1"/>
</dbReference>
<dbReference type="GeneTree" id="ENSGT01030000234669"/>
<name>G3UTY4_MELGA</name>
<evidence type="ECO:0000256" key="4">
    <source>
        <dbReference type="PROSITE-ProRule" id="PRU00175"/>
    </source>
</evidence>
<evidence type="ECO:0000256" key="3">
    <source>
        <dbReference type="ARBA" id="ARBA00022833"/>
    </source>
</evidence>
<dbReference type="PRINTS" id="PR01407">
    <property type="entry name" value="BUTYPHLNCDUF"/>
</dbReference>
<reference evidence="8" key="2">
    <citation type="submission" date="2025-08" db="UniProtKB">
        <authorList>
            <consortium name="Ensembl"/>
        </authorList>
    </citation>
    <scope>IDENTIFICATION</scope>
</reference>
<evidence type="ECO:0000256" key="5">
    <source>
        <dbReference type="SAM" id="MobiDB-lite"/>
    </source>
</evidence>
<dbReference type="InterPro" id="IPR001841">
    <property type="entry name" value="Znf_RING"/>
</dbReference>
<dbReference type="SMART" id="SM00589">
    <property type="entry name" value="PRY"/>
    <property type="match status" value="1"/>
</dbReference>
<dbReference type="PANTHER" id="PTHR24103">
    <property type="entry name" value="E3 UBIQUITIN-PROTEIN LIGASE TRIM"/>
    <property type="match status" value="1"/>
</dbReference>
<reference evidence="8 9" key="1">
    <citation type="journal article" date="2010" name="PLoS Biol.">
        <title>Multi-platform next-generation sequencing of the domestic turkey (Meleagris gallopavo): genome assembly and analysis.</title>
        <authorList>
            <person name="Dalloul R.A."/>
            <person name="Long J.A."/>
            <person name="Zimin A.V."/>
            <person name="Aslam L."/>
            <person name="Beal K."/>
            <person name="Blomberg L.A."/>
            <person name="Bouffard P."/>
            <person name="Burt D.W."/>
            <person name="Crasta O."/>
            <person name="Crooijmans R.P."/>
            <person name="Cooper K."/>
            <person name="Coulombe R.A."/>
            <person name="De S."/>
            <person name="Delany M.E."/>
            <person name="Dodgson J.B."/>
            <person name="Dong J.J."/>
            <person name="Evans C."/>
            <person name="Frederickson K.M."/>
            <person name="Flicek P."/>
            <person name="Florea L."/>
            <person name="Folkerts O."/>
            <person name="Groenen M.A."/>
            <person name="Harkins T.T."/>
            <person name="Herrero J."/>
            <person name="Hoffmann S."/>
            <person name="Megens H.J."/>
            <person name="Jiang A."/>
            <person name="de Jong P."/>
            <person name="Kaiser P."/>
            <person name="Kim H."/>
            <person name="Kim K.W."/>
            <person name="Kim S."/>
            <person name="Langenberger D."/>
            <person name="Lee M.K."/>
            <person name="Lee T."/>
            <person name="Mane S."/>
            <person name="Marcais G."/>
            <person name="Marz M."/>
            <person name="McElroy A.P."/>
            <person name="Modise T."/>
            <person name="Nefedov M."/>
            <person name="Notredame C."/>
            <person name="Paton I.R."/>
            <person name="Payne W.S."/>
            <person name="Pertea G."/>
            <person name="Prickett D."/>
            <person name="Puiu D."/>
            <person name="Qioa D."/>
            <person name="Raineri E."/>
            <person name="Ruffier M."/>
            <person name="Salzberg S.L."/>
            <person name="Schatz M.C."/>
            <person name="Scheuring C."/>
            <person name="Schmidt C.J."/>
            <person name="Schroeder S."/>
            <person name="Searle S.M."/>
            <person name="Smith E.J."/>
            <person name="Smith J."/>
            <person name="Sonstegard T.S."/>
            <person name="Stadler P.F."/>
            <person name="Tafer H."/>
            <person name="Tu Z.J."/>
            <person name="Van Tassell C.P."/>
            <person name="Vilella A.J."/>
            <person name="Williams K.P."/>
            <person name="Yorke J.A."/>
            <person name="Zhang L."/>
            <person name="Zhang H.B."/>
            <person name="Zhang X."/>
            <person name="Zhang Y."/>
            <person name="Reed K.M."/>
        </authorList>
    </citation>
    <scope>NUCLEOTIDE SEQUENCE [LARGE SCALE GENOMIC DNA]</scope>
</reference>
<feature type="domain" description="B30.2/SPRY" evidence="7">
    <location>
        <begin position="154"/>
        <end position="343"/>
    </location>
</feature>
<dbReference type="PROSITE" id="PS00518">
    <property type="entry name" value="ZF_RING_1"/>
    <property type="match status" value="1"/>
</dbReference>
<dbReference type="Gene3D" id="3.30.40.10">
    <property type="entry name" value="Zinc/RING finger domain, C3HC4 (zinc finger)"/>
    <property type="match status" value="1"/>
</dbReference>
<dbReference type="Proteomes" id="UP000001645">
    <property type="component" value="Chromosome 18"/>
</dbReference>
<dbReference type="Pfam" id="PF00622">
    <property type="entry name" value="SPRY"/>
    <property type="match status" value="1"/>
</dbReference>
<feature type="domain" description="RING-type" evidence="6">
    <location>
        <begin position="53"/>
        <end position="94"/>
    </location>
</feature>
<evidence type="ECO:0000256" key="1">
    <source>
        <dbReference type="ARBA" id="ARBA00022723"/>
    </source>
</evidence>
<dbReference type="SUPFAM" id="SSF57850">
    <property type="entry name" value="RING/U-box"/>
    <property type="match status" value="1"/>
</dbReference>
<feature type="compositionally biased region" description="Basic and acidic residues" evidence="5">
    <location>
        <begin position="138"/>
        <end position="148"/>
    </location>
</feature>
<keyword evidence="1" id="KW-0479">Metal-binding</keyword>
<dbReference type="Bgee" id="ENSMGAG00000000635">
    <property type="expression patterns" value="Expressed in jejunum and 17 other cell types or tissues"/>
</dbReference>
<accession>G3UTY4</accession>
<dbReference type="InterPro" id="IPR013083">
    <property type="entry name" value="Znf_RING/FYVE/PHD"/>
</dbReference>
<dbReference type="Ensembl" id="ENSMGAT00000020221.2">
    <property type="protein sequence ID" value="ENSMGAP00000019220.2"/>
    <property type="gene ID" value="ENSMGAG00000000635.3"/>
</dbReference>
<dbReference type="InterPro" id="IPR043136">
    <property type="entry name" value="B30.2/SPRY_sf"/>
</dbReference>
<evidence type="ECO:0000259" key="6">
    <source>
        <dbReference type="PROSITE" id="PS50089"/>
    </source>
</evidence>
<dbReference type="AlphaFoldDB" id="G3UTY4"/>